<sequence length="450" mass="49886">MGSLSYSKHINLQLGWPTPRLFPSKALIDAAQTTLSNDEIAAQALVYGPDPGHERLRKALATWLNDFYSPESGRTEPENLLITNGASGALAVILSRFTHPAITRRIWMIEPTYFLACPSFQDAGFEGRLCGVPEDDEGIDIEFLRRGILKANQETSANVSALESSRHPKVYQHVVYAVPTFSNPSAKTMSLRRREQLVSLAREFDALIITDDVYDWLRWPVEESAVDCRDMPNPPPRLVDVDRSMPGMSSWGNTVSNGSFSKVVAPGVRVGWVDSSPDIARELCKIGPVNSGGCQSHLSSMFICELLASGTLENHIQSTLIPIYRKRYMRMLESIKLNLYPLGFKISSSHSTASRNEPKESVAGGFFLYIDFPSNSPAVEEVAAIALADYNLRIAHGGMMLVKGDESCIQRAKATFGRGARLCWAWHEEYEIDEGIRRLAAAFRDALTRA</sequence>
<gene>
    <name evidence="1" type="ORF">NM208_g1093</name>
</gene>
<accession>A0ACC1SXK9</accession>
<name>A0ACC1SXK9_9HYPO</name>
<proteinExistence type="predicted"/>
<keyword evidence="2" id="KW-1185">Reference proteome</keyword>
<dbReference type="Proteomes" id="UP001148629">
    <property type="component" value="Unassembled WGS sequence"/>
</dbReference>
<comment type="caution">
    <text evidence="1">The sequence shown here is derived from an EMBL/GenBank/DDBJ whole genome shotgun (WGS) entry which is preliminary data.</text>
</comment>
<dbReference type="EMBL" id="JANRMS010000053">
    <property type="protein sequence ID" value="KAJ3548278.1"/>
    <property type="molecule type" value="Genomic_DNA"/>
</dbReference>
<evidence type="ECO:0000313" key="1">
    <source>
        <dbReference type="EMBL" id="KAJ3548278.1"/>
    </source>
</evidence>
<reference evidence="1" key="1">
    <citation type="submission" date="2022-08" db="EMBL/GenBank/DDBJ databases">
        <title>Genome Sequence of Fusarium decemcellulare.</title>
        <authorList>
            <person name="Buettner E."/>
        </authorList>
    </citation>
    <scope>NUCLEOTIDE SEQUENCE</scope>
    <source>
        <strain evidence="1">Babe19</strain>
    </source>
</reference>
<evidence type="ECO:0000313" key="2">
    <source>
        <dbReference type="Proteomes" id="UP001148629"/>
    </source>
</evidence>
<protein>
    <submittedName>
        <fullName evidence="1">Uncharacterized protein</fullName>
    </submittedName>
</protein>
<organism evidence="1 2">
    <name type="scientific">Fusarium decemcellulare</name>
    <dbReference type="NCBI Taxonomy" id="57161"/>
    <lineage>
        <taxon>Eukaryota</taxon>
        <taxon>Fungi</taxon>
        <taxon>Dikarya</taxon>
        <taxon>Ascomycota</taxon>
        <taxon>Pezizomycotina</taxon>
        <taxon>Sordariomycetes</taxon>
        <taxon>Hypocreomycetidae</taxon>
        <taxon>Hypocreales</taxon>
        <taxon>Nectriaceae</taxon>
        <taxon>Fusarium</taxon>
        <taxon>Fusarium decemcellulare species complex</taxon>
    </lineage>
</organism>